<evidence type="ECO:0000313" key="1">
    <source>
        <dbReference type="EMBL" id="KTC65260.1"/>
    </source>
</evidence>
<name>A0A0W0R2E4_9GAMM</name>
<dbReference type="STRING" id="45056.Lade_1443"/>
<dbReference type="Pfam" id="PF14539">
    <property type="entry name" value="DUF4442"/>
    <property type="match status" value="1"/>
</dbReference>
<evidence type="ECO:0000313" key="2">
    <source>
        <dbReference type="Proteomes" id="UP000054859"/>
    </source>
</evidence>
<accession>A0A0W0R2E4</accession>
<dbReference type="Proteomes" id="UP000054859">
    <property type="component" value="Unassembled WGS sequence"/>
</dbReference>
<reference evidence="1 2" key="1">
    <citation type="submission" date="2015-11" db="EMBL/GenBank/DDBJ databases">
        <title>Identification of large and diverse effector repertoires of 38 Legionella species.</title>
        <authorList>
            <person name="Burstein D."/>
            <person name="Amaro F."/>
            <person name="Zusman T."/>
            <person name="Lifshitz Z."/>
            <person name="Cohen O."/>
            <person name="Gilbert J.A."/>
            <person name="Pupko T."/>
            <person name="Shuman H.A."/>
            <person name="Segal G."/>
        </authorList>
    </citation>
    <scope>NUCLEOTIDE SEQUENCE [LARGE SCALE GENOMIC DNA]</scope>
    <source>
        <strain evidence="1 2">1762-AUS-E</strain>
    </source>
</reference>
<comment type="caution">
    <text evidence="1">The sequence shown here is derived from an EMBL/GenBank/DDBJ whole genome shotgun (WGS) entry which is preliminary data.</text>
</comment>
<dbReference type="InterPro" id="IPR027961">
    <property type="entry name" value="DUF4442"/>
</dbReference>
<dbReference type="AlphaFoldDB" id="A0A0W0R2E4"/>
<organism evidence="1 2">
    <name type="scientific">Legionella adelaidensis</name>
    <dbReference type="NCBI Taxonomy" id="45056"/>
    <lineage>
        <taxon>Bacteria</taxon>
        <taxon>Pseudomonadati</taxon>
        <taxon>Pseudomonadota</taxon>
        <taxon>Gammaproteobacteria</taxon>
        <taxon>Legionellales</taxon>
        <taxon>Legionellaceae</taxon>
        <taxon>Legionella</taxon>
    </lineage>
</organism>
<dbReference type="OrthoDB" id="9813017at2"/>
<dbReference type="PATRIC" id="fig|45056.6.peg.1491"/>
<dbReference type="InterPro" id="IPR029069">
    <property type="entry name" value="HotDog_dom_sf"/>
</dbReference>
<dbReference type="RefSeq" id="WP_058462524.1">
    <property type="nucleotide sequence ID" value="NZ_CAAAHS010000012.1"/>
</dbReference>
<dbReference type="SUPFAM" id="SSF54637">
    <property type="entry name" value="Thioesterase/thiol ester dehydrase-isomerase"/>
    <property type="match status" value="1"/>
</dbReference>
<dbReference type="EMBL" id="LNKA01000005">
    <property type="protein sequence ID" value="KTC65260.1"/>
    <property type="molecule type" value="Genomic_DNA"/>
</dbReference>
<protein>
    <submittedName>
        <fullName evidence="1">Aromatic compounds catabolism</fullName>
    </submittedName>
</protein>
<keyword evidence="2" id="KW-1185">Reference proteome</keyword>
<sequence>MNVLTRFKFFLWYFSHFKVPLIGVVKPKIISIDDEKVVIRIPLTRKNKNHLQSMYFGALAIGADIASGLHGFYFAQKEKVAISLAFKSLQANFLKRPESDVYFVCSMGEDVKNMVLTSKESAERINKPITVKAYTHYSTSPEEIAHFILELSLKVIKAHQ</sequence>
<proteinExistence type="predicted"/>
<gene>
    <name evidence="1" type="ORF">Lade_1443</name>
</gene>
<dbReference type="Gene3D" id="3.10.129.10">
    <property type="entry name" value="Hotdog Thioesterase"/>
    <property type="match status" value="1"/>
</dbReference>